<dbReference type="InterPro" id="IPR005625">
    <property type="entry name" value="PepSY-ass_TM"/>
</dbReference>
<keyword evidence="4" id="KW-1185">Reference proteome</keyword>
<dbReference type="HOGENOM" id="CLU_031962_2_0_0"/>
<accession>B1ZQT1</accession>
<proteinExistence type="predicted"/>
<dbReference type="OrthoDB" id="9816402at2"/>
<sequence length="409" mass="44464">MTIRRTIFWLHLIAGIIAGLSIAVMCFTGVTLAFEKQLVTWSERDARQIEPPMGSAARLPVEELLARVRAVKPDAKPGSLTISSNPRSAVAVSLGRDATVFVDPYAGAVRRPASTRMHDFLHVMEDWHRFLALTGDHRPTGKLINGICNLAFFVLAATGLYLWIPRRWSWRSIRGVVWFQRGLEGKPRDFNWHNVIGLWSAPVLIVLTLTAVPISFRWGNALVYRLVGEEPPARQGPPGTGSPAVELPAPTTGAQPLSRDAQFAAVRAAFPDWEQITLRLSVPGSGVPGARITTSASAQRTDAVALAAEPATFVVKTPPTWPRTATTTVTLNPFTGDVIRREAFSDQSAGRQLRSWTRFLHTGEALGWAGQLAAGAASLGGCFLVYTGLALSWRRFFGKRGAKTPATAS</sequence>
<evidence type="ECO:0000256" key="2">
    <source>
        <dbReference type="SAM" id="Phobius"/>
    </source>
</evidence>
<dbReference type="RefSeq" id="WP_012377343.1">
    <property type="nucleotide sequence ID" value="NC_010571.1"/>
</dbReference>
<evidence type="ECO:0000313" key="4">
    <source>
        <dbReference type="Proteomes" id="UP000007013"/>
    </source>
</evidence>
<protein>
    <submittedName>
        <fullName evidence="3">PepSY-associated TM helix domain protein</fullName>
    </submittedName>
</protein>
<feature type="region of interest" description="Disordered" evidence="1">
    <location>
        <begin position="232"/>
        <end position="252"/>
    </location>
</feature>
<feature type="transmembrane region" description="Helical" evidence="2">
    <location>
        <begin position="143"/>
        <end position="164"/>
    </location>
</feature>
<dbReference type="Pfam" id="PF03929">
    <property type="entry name" value="PepSY_TM"/>
    <property type="match status" value="1"/>
</dbReference>
<feature type="transmembrane region" description="Helical" evidence="2">
    <location>
        <begin position="7"/>
        <end position="34"/>
    </location>
</feature>
<keyword evidence="2" id="KW-0472">Membrane</keyword>
<reference evidence="3 4" key="1">
    <citation type="journal article" date="2011" name="J. Bacteriol.">
        <title>Genome sequence of the verrucomicrobium Opitutus terrae PB90-1, an abundant inhabitant of rice paddy soil ecosystems.</title>
        <authorList>
            <person name="van Passel M.W."/>
            <person name="Kant R."/>
            <person name="Palva A."/>
            <person name="Copeland A."/>
            <person name="Lucas S."/>
            <person name="Lapidus A."/>
            <person name="Glavina del Rio T."/>
            <person name="Pitluck S."/>
            <person name="Goltsman E."/>
            <person name="Clum A."/>
            <person name="Sun H."/>
            <person name="Schmutz J."/>
            <person name="Larimer F.W."/>
            <person name="Land M.L."/>
            <person name="Hauser L."/>
            <person name="Kyrpides N."/>
            <person name="Mikhailova N."/>
            <person name="Richardson P.P."/>
            <person name="Janssen P.H."/>
            <person name="de Vos W.M."/>
            <person name="Smidt H."/>
        </authorList>
    </citation>
    <scope>NUCLEOTIDE SEQUENCE [LARGE SCALE GENOMIC DNA]</scope>
    <source>
        <strain evidence="4">DSM 11246 / JCM 15787 / PB90-1</strain>
    </source>
</reference>
<dbReference type="PANTHER" id="PTHR34219">
    <property type="entry name" value="IRON-REGULATED INNER MEMBRANE PROTEIN-RELATED"/>
    <property type="match status" value="1"/>
</dbReference>
<dbReference type="eggNOG" id="COG3182">
    <property type="taxonomic scope" value="Bacteria"/>
</dbReference>
<evidence type="ECO:0000313" key="3">
    <source>
        <dbReference type="EMBL" id="ACB77829.1"/>
    </source>
</evidence>
<dbReference type="AlphaFoldDB" id="B1ZQT1"/>
<dbReference type="Proteomes" id="UP000007013">
    <property type="component" value="Chromosome"/>
</dbReference>
<keyword evidence="2" id="KW-0812">Transmembrane</keyword>
<dbReference type="KEGG" id="ote:Oter_4558"/>
<feature type="transmembrane region" description="Helical" evidence="2">
    <location>
        <begin position="196"/>
        <end position="216"/>
    </location>
</feature>
<dbReference type="PANTHER" id="PTHR34219:SF3">
    <property type="entry name" value="BLL7967 PROTEIN"/>
    <property type="match status" value="1"/>
</dbReference>
<name>B1ZQT1_OPITP</name>
<keyword evidence="2" id="KW-1133">Transmembrane helix</keyword>
<feature type="transmembrane region" description="Helical" evidence="2">
    <location>
        <begin position="368"/>
        <end position="393"/>
    </location>
</feature>
<gene>
    <name evidence="3" type="ordered locus">Oter_4558</name>
</gene>
<evidence type="ECO:0000256" key="1">
    <source>
        <dbReference type="SAM" id="MobiDB-lite"/>
    </source>
</evidence>
<organism evidence="3 4">
    <name type="scientific">Opitutus terrae (strain DSM 11246 / JCM 15787 / PB90-1)</name>
    <dbReference type="NCBI Taxonomy" id="452637"/>
    <lineage>
        <taxon>Bacteria</taxon>
        <taxon>Pseudomonadati</taxon>
        <taxon>Verrucomicrobiota</taxon>
        <taxon>Opitutia</taxon>
        <taxon>Opitutales</taxon>
        <taxon>Opitutaceae</taxon>
        <taxon>Opitutus</taxon>
    </lineage>
</organism>
<dbReference type="STRING" id="452637.Oter_4558"/>
<dbReference type="EMBL" id="CP001032">
    <property type="protein sequence ID" value="ACB77829.1"/>
    <property type="molecule type" value="Genomic_DNA"/>
</dbReference>